<organism evidence="1 2">
    <name type="scientific">Paenibacillus thiaminolyticus</name>
    <name type="common">Bacillus thiaminolyticus</name>
    <dbReference type="NCBI Taxonomy" id="49283"/>
    <lineage>
        <taxon>Bacteria</taxon>
        <taxon>Bacillati</taxon>
        <taxon>Bacillota</taxon>
        <taxon>Bacilli</taxon>
        <taxon>Bacillales</taxon>
        <taxon>Paenibacillaceae</taxon>
        <taxon>Paenibacillus</taxon>
    </lineage>
</organism>
<gene>
    <name evidence="1" type="ORF">M5W83_27090</name>
</gene>
<dbReference type="RefSeq" id="WP_244194207.1">
    <property type="nucleotide sequence ID" value="NZ_CALYRD010000001.1"/>
</dbReference>
<dbReference type="Pfam" id="PF00106">
    <property type="entry name" value="adh_short"/>
    <property type="match status" value="1"/>
</dbReference>
<dbReference type="InterPro" id="IPR002347">
    <property type="entry name" value="SDR_fam"/>
</dbReference>
<keyword evidence="2" id="KW-1185">Reference proteome</keyword>
<protein>
    <submittedName>
        <fullName evidence="1">SDR family NAD(P)-dependent oxidoreductase</fullName>
    </submittedName>
</protein>
<dbReference type="EMBL" id="JAMDMM010000064">
    <property type="protein sequence ID" value="MCY9610815.1"/>
    <property type="molecule type" value="Genomic_DNA"/>
</dbReference>
<dbReference type="Proteomes" id="UP001209276">
    <property type="component" value="Unassembled WGS sequence"/>
</dbReference>
<evidence type="ECO:0000313" key="2">
    <source>
        <dbReference type="Proteomes" id="UP001209276"/>
    </source>
</evidence>
<proteinExistence type="predicted"/>
<dbReference type="GeneID" id="76998371"/>
<name>A0ABT4G415_PANTH</name>
<reference evidence="1 2" key="1">
    <citation type="submission" date="2022-05" db="EMBL/GenBank/DDBJ databases">
        <title>Genome Sequencing of Bee-Associated Microbes.</title>
        <authorList>
            <person name="Dunlap C."/>
        </authorList>
    </citation>
    <scope>NUCLEOTIDE SEQUENCE [LARGE SCALE GENOMIC DNA]</scope>
    <source>
        <strain evidence="1 2">NRRL B-14613</strain>
    </source>
</reference>
<accession>A0ABT4G415</accession>
<evidence type="ECO:0000313" key="1">
    <source>
        <dbReference type="EMBL" id="MCY9610815.1"/>
    </source>
</evidence>
<dbReference type="Gene3D" id="3.40.50.720">
    <property type="entry name" value="NAD(P)-binding Rossmann-like Domain"/>
    <property type="match status" value="1"/>
</dbReference>
<comment type="caution">
    <text evidence="1">The sequence shown here is derived from an EMBL/GenBank/DDBJ whole genome shotgun (WGS) entry which is preliminary data.</text>
</comment>
<dbReference type="SUPFAM" id="SSF51735">
    <property type="entry name" value="NAD(P)-binding Rossmann-fold domains"/>
    <property type="match status" value="1"/>
</dbReference>
<dbReference type="InterPro" id="IPR036291">
    <property type="entry name" value="NAD(P)-bd_dom_sf"/>
</dbReference>
<sequence length="53" mass="5624">MSGEGFDRVGAVNFKGVFLGMKNVLKVMEEQGWGTINNTASTLGLKPEHSVAA</sequence>